<dbReference type="AlphaFoldDB" id="A0A1I5TN92"/>
<protein>
    <submittedName>
        <fullName evidence="1">Uncharacterized protein</fullName>
    </submittedName>
</protein>
<sequence length="95" mass="11081">MSKEEYQKLISDIEYIVANHCKTNDGDNYRYPVSFDGCSLGGKIEGRIPDEDYIKLEYRFGIHTLEIGKALEEIIDYFKDNYDIDEPGLFDMLDK</sequence>
<accession>A0A1I5TN92</accession>
<proteinExistence type="predicted"/>
<dbReference type="RefSeq" id="WP_074886772.1">
    <property type="nucleotide sequence ID" value="NZ_FOXO01000009.1"/>
</dbReference>
<dbReference type="EMBL" id="FOXO01000009">
    <property type="protein sequence ID" value="SFP84564.1"/>
    <property type="molecule type" value="Genomic_DNA"/>
</dbReference>
<dbReference type="Proteomes" id="UP000182624">
    <property type="component" value="Unassembled WGS sequence"/>
</dbReference>
<name>A0A1I5TN92_9FIRM</name>
<gene>
    <name evidence="1" type="ORF">SAMN04487928_109124</name>
</gene>
<evidence type="ECO:0000313" key="2">
    <source>
        <dbReference type="Proteomes" id="UP000182624"/>
    </source>
</evidence>
<reference evidence="2" key="1">
    <citation type="submission" date="2016-10" db="EMBL/GenBank/DDBJ databases">
        <authorList>
            <person name="Varghese N."/>
            <person name="Submissions S."/>
        </authorList>
    </citation>
    <scope>NUCLEOTIDE SEQUENCE [LARGE SCALE GENOMIC DNA]</scope>
    <source>
        <strain evidence="2">P18</strain>
    </source>
</reference>
<keyword evidence="2" id="KW-1185">Reference proteome</keyword>
<evidence type="ECO:0000313" key="1">
    <source>
        <dbReference type="EMBL" id="SFP84564.1"/>
    </source>
</evidence>
<organism evidence="1 2">
    <name type="scientific">Butyrivibrio proteoclasticus</name>
    <dbReference type="NCBI Taxonomy" id="43305"/>
    <lineage>
        <taxon>Bacteria</taxon>
        <taxon>Bacillati</taxon>
        <taxon>Bacillota</taxon>
        <taxon>Clostridia</taxon>
        <taxon>Lachnospirales</taxon>
        <taxon>Lachnospiraceae</taxon>
        <taxon>Butyrivibrio</taxon>
    </lineage>
</organism>